<sequence>MRRKLAAGNWKMNGLSGALGEAVALAAAHPAPGIDILLCPPATLLDRMADSVHGSKVAVGGQDCHPLVSGAHTGDISAEMLADAGASYVILGHSERRADHGETDALIRAKTEAALAAGLAAVVCVGETEAQRDAGETLAVVGAQLAGSLPDAGVSAETLVVAYEPVWAIGTGRVPTLEQIAEVHDSLRAALKDRFGATADGIRLLYGGSVKPGNAAEIFATSNVDGALVGGASLKASDFSAIIAALEAAPAA</sequence>
<dbReference type="UniPathway" id="UPA00138"/>
<dbReference type="InterPro" id="IPR000652">
    <property type="entry name" value="Triosephosphate_isomerase"/>
</dbReference>
<protein>
    <recommendedName>
        <fullName evidence="9 10">Triosephosphate isomerase</fullName>
        <shortName evidence="9">TIM</shortName>
        <shortName evidence="9">TPI</shortName>
        <ecNumber evidence="9 10">5.3.1.1</ecNumber>
    </recommendedName>
    <alternativeName>
        <fullName evidence="9">Triose-phosphate isomerase</fullName>
    </alternativeName>
</protein>
<feature type="binding site" evidence="9">
    <location>
        <position position="170"/>
    </location>
    <ligand>
        <name>substrate</name>
    </ligand>
</feature>
<feature type="binding site" evidence="9">
    <location>
        <begin position="230"/>
        <end position="231"/>
    </location>
    <ligand>
        <name>substrate</name>
    </ligand>
</feature>
<evidence type="ECO:0000256" key="1">
    <source>
        <dbReference type="ARBA" id="ARBA00000148"/>
    </source>
</evidence>
<feature type="binding site" evidence="9">
    <location>
        <begin position="9"/>
        <end position="11"/>
    </location>
    <ligand>
        <name>substrate</name>
    </ligand>
</feature>
<feature type="active site" description="Proton acceptor" evidence="9">
    <location>
        <position position="164"/>
    </location>
</feature>
<feature type="active site" description="Electrophile" evidence="9">
    <location>
        <position position="93"/>
    </location>
</feature>
<dbReference type="Gene3D" id="3.20.20.70">
    <property type="entry name" value="Aldolase class I"/>
    <property type="match status" value="1"/>
</dbReference>
<dbReference type="PROSITE" id="PS51440">
    <property type="entry name" value="TIM_2"/>
    <property type="match status" value="1"/>
</dbReference>
<dbReference type="UniPathway" id="UPA01066"/>
<comment type="pathway">
    <text evidence="9 10">Carbohydrate biosynthesis; gluconeogenesis.</text>
</comment>
<dbReference type="AlphaFoldDB" id="A0A4R8FX58"/>
<dbReference type="InterPro" id="IPR013785">
    <property type="entry name" value="Aldolase_TIM"/>
</dbReference>
<dbReference type="Proteomes" id="UP000295484">
    <property type="component" value="Unassembled WGS sequence"/>
</dbReference>
<comment type="subunit">
    <text evidence="9 10">Homodimer.</text>
</comment>
<evidence type="ECO:0000313" key="11">
    <source>
        <dbReference type="EMBL" id="TDX30202.1"/>
    </source>
</evidence>
<keyword evidence="5 9" id="KW-0312">Gluconeogenesis</keyword>
<dbReference type="EMBL" id="SOEB01000007">
    <property type="protein sequence ID" value="TDX30202.1"/>
    <property type="molecule type" value="Genomic_DNA"/>
</dbReference>
<comment type="caution">
    <text evidence="11">The sequence shown here is derived from an EMBL/GenBank/DDBJ whole genome shotgun (WGS) entry which is preliminary data.</text>
</comment>
<name>A0A4R8FX58_9RHOB</name>
<dbReference type="GO" id="GO:0006094">
    <property type="term" value="P:gluconeogenesis"/>
    <property type="evidence" value="ECO:0007669"/>
    <property type="project" value="UniProtKB-UniRule"/>
</dbReference>
<dbReference type="UniPathway" id="UPA00109">
    <property type="reaction ID" value="UER00189"/>
</dbReference>
<dbReference type="GO" id="GO:0046166">
    <property type="term" value="P:glyceraldehyde-3-phosphate biosynthetic process"/>
    <property type="evidence" value="ECO:0007669"/>
    <property type="project" value="TreeGrafter"/>
</dbReference>
<accession>A0A4R8FX58</accession>
<dbReference type="PANTHER" id="PTHR21139">
    <property type="entry name" value="TRIOSEPHOSPHATE ISOMERASE"/>
    <property type="match status" value="1"/>
</dbReference>
<dbReference type="GO" id="GO:0019563">
    <property type="term" value="P:glycerol catabolic process"/>
    <property type="evidence" value="ECO:0007669"/>
    <property type="project" value="TreeGrafter"/>
</dbReference>
<feature type="binding site" evidence="9">
    <location>
        <position position="209"/>
    </location>
    <ligand>
        <name>substrate</name>
    </ligand>
</feature>
<evidence type="ECO:0000256" key="4">
    <source>
        <dbReference type="ARBA" id="ARBA00007422"/>
    </source>
</evidence>
<keyword evidence="7 9" id="KW-0324">Glycolysis</keyword>
<dbReference type="Pfam" id="PF00121">
    <property type="entry name" value="TIM"/>
    <property type="match status" value="1"/>
</dbReference>
<dbReference type="NCBIfam" id="TIGR00419">
    <property type="entry name" value="tim"/>
    <property type="match status" value="1"/>
</dbReference>
<dbReference type="EC" id="5.3.1.1" evidence="9 10"/>
<dbReference type="PROSITE" id="PS00171">
    <property type="entry name" value="TIM_1"/>
    <property type="match status" value="1"/>
</dbReference>
<dbReference type="PANTHER" id="PTHR21139:SF42">
    <property type="entry name" value="TRIOSEPHOSPHATE ISOMERASE"/>
    <property type="match status" value="1"/>
</dbReference>
<dbReference type="GO" id="GO:0006096">
    <property type="term" value="P:glycolytic process"/>
    <property type="evidence" value="ECO:0007669"/>
    <property type="project" value="UniProtKB-UniRule"/>
</dbReference>
<keyword evidence="6 9" id="KW-0963">Cytoplasm</keyword>
<evidence type="ECO:0000256" key="6">
    <source>
        <dbReference type="ARBA" id="ARBA00022490"/>
    </source>
</evidence>
<dbReference type="CDD" id="cd00311">
    <property type="entry name" value="TIM"/>
    <property type="match status" value="1"/>
</dbReference>
<comment type="function">
    <text evidence="9">Involved in the gluconeogenesis. Catalyzes stereospecifically the conversion of dihydroxyacetone phosphate (DHAP) to D-glyceraldehyde-3-phosphate (G3P).</text>
</comment>
<evidence type="ECO:0000313" key="12">
    <source>
        <dbReference type="Proteomes" id="UP000295484"/>
    </source>
</evidence>
<dbReference type="GO" id="GO:0005829">
    <property type="term" value="C:cytosol"/>
    <property type="evidence" value="ECO:0007669"/>
    <property type="project" value="TreeGrafter"/>
</dbReference>
<comment type="catalytic activity">
    <reaction evidence="1">
        <text>L-erythrulose 1-phosphate = D-erythrulose 4-phosphate</text>
        <dbReference type="Rhea" id="RHEA:49588"/>
        <dbReference type="ChEBI" id="CHEBI:58002"/>
        <dbReference type="ChEBI" id="CHEBI:90796"/>
        <dbReference type="EC" id="5.3.1.33"/>
    </reaction>
</comment>
<organism evidence="11 12">
    <name type="scientific">Rhodovulum visakhapatnamense</name>
    <dbReference type="NCBI Taxonomy" id="364297"/>
    <lineage>
        <taxon>Bacteria</taxon>
        <taxon>Pseudomonadati</taxon>
        <taxon>Pseudomonadota</taxon>
        <taxon>Alphaproteobacteria</taxon>
        <taxon>Rhodobacterales</taxon>
        <taxon>Paracoccaceae</taxon>
        <taxon>Rhodovulum</taxon>
    </lineage>
</organism>
<comment type="subcellular location">
    <subcellularLocation>
        <location evidence="9 10">Cytoplasm</location>
    </subcellularLocation>
</comment>
<comment type="catalytic activity">
    <reaction evidence="9 10">
        <text>D-glyceraldehyde 3-phosphate = dihydroxyacetone phosphate</text>
        <dbReference type="Rhea" id="RHEA:18585"/>
        <dbReference type="ChEBI" id="CHEBI:57642"/>
        <dbReference type="ChEBI" id="CHEBI:59776"/>
        <dbReference type="EC" id="5.3.1.1"/>
    </reaction>
</comment>
<dbReference type="GO" id="GO:0004807">
    <property type="term" value="F:triose-phosphate isomerase activity"/>
    <property type="evidence" value="ECO:0007669"/>
    <property type="project" value="UniProtKB-UniRule"/>
</dbReference>
<dbReference type="InterPro" id="IPR035990">
    <property type="entry name" value="TIM_sf"/>
</dbReference>
<reference evidence="11 12" key="1">
    <citation type="submission" date="2019-03" db="EMBL/GenBank/DDBJ databases">
        <title>Genomic Encyclopedia of Type Strains, Phase IV (KMG-IV): sequencing the most valuable type-strain genomes for metagenomic binning, comparative biology and taxonomic classification.</title>
        <authorList>
            <person name="Goeker M."/>
        </authorList>
    </citation>
    <scope>NUCLEOTIDE SEQUENCE [LARGE SCALE GENOMIC DNA]</scope>
    <source>
        <strain evidence="11 12">JA181</strain>
    </source>
</reference>
<comment type="pathway">
    <text evidence="2 9 10">Carbohydrate degradation; glycolysis; D-glyceraldehyde 3-phosphate from glycerone phosphate: step 1/1.</text>
</comment>
<proteinExistence type="inferred from homology"/>
<comment type="pathway">
    <text evidence="3">Carbohydrate metabolism; erythritol degradation.</text>
</comment>
<dbReference type="InterPro" id="IPR022896">
    <property type="entry name" value="TrioseP_Isoase_bac/euk"/>
</dbReference>
<dbReference type="SUPFAM" id="SSF51351">
    <property type="entry name" value="Triosephosphate isomerase (TIM)"/>
    <property type="match status" value="1"/>
</dbReference>
<evidence type="ECO:0000256" key="7">
    <source>
        <dbReference type="ARBA" id="ARBA00023152"/>
    </source>
</evidence>
<gene>
    <name evidence="9" type="primary">tpiA</name>
    <name evidence="11" type="ORF">EV657_107174</name>
</gene>
<evidence type="ECO:0000256" key="8">
    <source>
        <dbReference type="ARBA" id="ARBA00023235"/>
    </source>
</evidence>
<dbReference type="InterPro" id="IPR020861">
    <property type="entry name" value="Triosephosphate_isomerase_AS"/>
</dbReference>
<comment type="similarity">
    <text evidence="4 9 10">Belongs to the triosephosphate isomerase family.</text>
</comment>
<evidence type="ECO:0000256" key="10">
    <source>
        <dbReference type="RuleBase" id="RU363013"/>
    </source>
</evidence>
<evidence type="ECO:0000256" key="2">
    <source>
        <dbReference type="ARBA" id="ARBA00004680"/>
    </source>
</evidence>
<evidence type="ECO:0000256" key="3">
    <source>
        <dbReference type="ARBA" id="ARBA00004939"/>
    </source>
</evidence>
<evidence type="ECO:0000256" key="9">
    <source>
        <dbReference type="HAMAP-Rule" id="MF_00147"/>
    </source>
</evidence>
<evidence type="ECO:0000256" key="5">
    <source>
        <dbReference type="ARBA" id="ARBA00022432"/>
    </source>
</evidence>
<keyword evidence="8 9" id="KW-0413">Isomerase</keyword>
<dbReference type="HAMAP" id="MF_00147_B">
    <property type="entry name" value="TIM_B"/>
    <property type="match status" value="1"/>
</dbReference>
<dbReference type="RefSeq" id="WP_075785757.1">
    <property type="nucleotide sequence ID" value="NZ_JAESIM010000086.1"/>
</dbReference>
<dbReference type="FunFam" id="3.20.20.70:FF:000016">
    <property type="entry name" value="Triosephosphate isomerase"/>
    <property type="match status" value="1"/>
</dbReference>